<evidence type="ECO:0000313" key="2">
    <source>
        <dbReference type="EMBL" id="ARQ95094.1"/>
    </source>
</evidence>
<feature type="region of interest" description="Disordered" evidence="1">
    <location>
        <begin position="140"/>
        <end position="159"/>
    </location>
</feature>
<dbReference type="EMBL" id="KY888882">
    <property type="protein sequence ID" value="ARQ95094.1"/>
    <property type="molecule type" value="Genomic_DNA"/>
</dbReference>
<dbReference type="Proteomes" id="UP000222741">
    <property type="component" value="Segment"/>
</dbReference>
<organism evidence="2 3">
    <name type="scientific">Bacillus phage Flapjack</name>
    <dbReference type="NCBI Taxonomy" id="1983465"/>
    <lineage>
        <taxon>Viruses</taxon>
        <taxon>Duplodnaviria</taxon>
        <taxon>Heunggongvirae</taxon>
        <taxon>Uroviricota</taxon>
        <taxon>Caudoviricetes</taxon>
        <taxon>Herelleviridae</taxon>
        <taxon>Bastillevirinae</taxon>
        <taxon>Bequatrovirus</taxon>
        <taxon>Bequatrovirus spock</taxon>
    </lineage>
</organism>
<reference evidence="3" key="1">
    <citation type="submission" date="2017-04" db="EMBL/GenBank/DDBJ databases">
        <authorList>
            <person name="Abille Z."/>
            <person name="Afsharjavan R."/>
            <person name="Alms C.E."/>
            <person name="Anil A."/>
            <person name="Azuma E.A."/>
            <person name="Boateng D."/>
            <person name="Bowden K.V."/>
            <person name="Bui Q."/>
            <person name="Callaghan K.D."/>
            <person name="Canova P.N."/>
            <person name="Carter A.-G.V."/>
            <person name="Carty B."/>
            <person name="Choudhary A."/>
            <person name="Chugh K."/>
            <person name="Clark C.B."/>
            <person name="Clark J."/>
            <person name="Cortez R."/>
            <person name="Dalwadi R.M."/>
            <person name="Daou G."/>
            <person name="Das M."/>
            <person name="Dasari S."/>
            <person name="Davis E.H."/>
            <person name="Defreitas N."/>
            <person name="Demirji J."/>
            <person name="Endres C."/>
            <person name="Fakhar S."/>
            <person name="Feeley N."/>
            <person name="Flores D.C."/>
            <person name="Fowler A.R."/>
            <person name="George T."/>
            <person name="Greis H.L."/>
            <person name="Groleau D.L."/>
            <person name="Gulati J.K."/>
            <person name="Guzman W."/>
            <person name="Hallworth A.N."/>
            <person name="Hariri A."/>
            <person name="Haya V.N."/>
            <person name="Hoffman A.K."/>
            <person name="Horne B."/>
            <person name="Howard T."/>
            <person name="Iglesia A.J."/>
            <person name="Ijezie O.D."/>
            <person name="Incognito N.A."/>
            <person name="Inen J.A."/>
            <person name="Jaiswal A."/>
            <person name="Jezek R.A."/>
            <person name="Kawa A.C."/>
            <person name="Khan F."/>
            <person name="Khin A.C."/>
            <person name="Knapo J."/>
            <person name="Kong A.S."/>
            <person name="Le B.Q."/>
            <person name="Le Q.M."/>
            <person name="Le T.-H.M."/>
            <person name="Lee M."/>
            <person name="Lockwood J.L."/>
            <person name="Loto-Rojas G.S."/>
            <person name="Mantzavinos A."/>
            <person name="Martinez D.R."/>
            <person name="Meadows A.R."/>
            <person name="Mehr S."/>
            <person name="Mellon M.N."/>
            <person name="Memon S."/>
            <person name="Miller B."/>
            <person name="Min S."/>
            <person name="Mitchell L.M."/>
            <person name="Mohamed I.R."/>
            <person name="Mohammed F.O."/>
            <person name="More S."/>
            <person name="Muntaha S."/>
            <person name="Nadeem I."/>
            <person name="Ndjeumen-Njinguet A.S."/>
            <person name="Ng P."/>
            <person name="Ngu V.E."/>
            <person name="Nguyen B.N."/>
            <person name="OHern C.T."/>
            <person name="Oboh U.S."/>
            <person name="Pagano C.W."/>
            <person name="Panakal P.R."/>
            <person name="Park D.A."/>
            <person name="Parsana D."/>
            <person name="Patel P."/>
            <person name="Patel V.S."/>
            <person name="Patwardhan V.M."/>
            <person name="Pawar S.D."/>
            <person name="Payne V.R."/>
            <person name="Petricel I.M."/>
            <person name="Phillips C."/>
            <person name="Puglisi K.M."/>
            <person name="Ramaprasad G."/>
            <person name="Raza A.S."/>
            <person name="Rivera-Oven A.G."/>
            <person name="Robins E."/>
            <person name="Roeun D.C."/>
            <person name="Rostovtseva N."/>
            <person name="Sadat M."/>
            <person name="Seas A."/>
            <person name="So E.J."/>
            <person name="Sogbesan C."/>
            <person name="Strumsky L.A."/>
            <person name="Sun J.L."/>
            <person name="Sutherland H.J."/>
            <person name="Tchakounte I."/>
            <person name="Tewell J.R."/>
            <person name="Thapa D.J."/>
            <person name="Tkach Y."/>
            <person name="Tran C.D."/>
            <person name="Tran V."/>
            <person name="Vithayathil T."/>
            <person name="Vivekanandan A."/>
            <person name="Wang S.R."/>
            <person name="White E."/>
            <person name="Yang A.L."/>
            <person name="Ye D.T."/>
            <person name="Yirenkyi M."/>
            <person name="Zarb J.S."/>
            <person name="Zhang S."/>
            <person name="Zhou M.T."/>
            <person name="Cao A."/>
            <person name="Nguyen K.M."/>
            <person name="Patel K."/>
            <person name="Patel P."/>
            <person name="Pennington E."/>
            <person name="Sendze O."/>
            <person name="Zahangir S."/>
            <person name="Correa-Mendez M."/>
            <person name="Fabian M.F."/>
            <person name="Liu S."/>
            <person name="Jethmalani Y."/>
            <person name="Nunn R."/>
            <person name="Prakash A."/>
            <person name="Louise T."/>
            <person name="Russell D.A."/>
            <person name="Hatfull G.F."/>
            <person name="Erill I."/>
            <person name="Caruso S.M."/>
        </authorList>
    </citation>
    <scope>NUCLEOTIDE SEQUENCE [LARGE SCALE GENOMIC DNA]</scope>
</reference>
<accession>A0A1X9SG93</accession>
<feature type="compositionally biased region" description="Basic residues" evidence="1">
    <location>
        <begin position="140"/>
        <end position="155"/>
    </location>
</feature>
<gene>
    <name evidence="2" type="ORF">FLAPJACK_107</name>
</gene>
<protein>
    <submittedName>
        <fullName evidence="2">Helix-turn-helix DNA binding domain protein</fullName>
    </submittedName>
</protein>
<name>A0A1X9SG93_9CAUD</name>
<proteinExistence type="predicted"/>
<evidence type="ECO:0000313" key="3">
    <source>
        <dbReference type="Proteomes" id="UP000222741"/>
    </source>
</evidence>
<dbReference type="InterPro" id="IPR036388">
    <property type="entry name" value="WH-like_DNA-bd_sf"/>
</dbReference>
<dbReference type="InterPro" id="IPR036390">
    <property type="entry name" value="WH_DNA-bd_sf"/>
</dbReference>
<dbReference type="SUPFAM" id="SSF46785">
    <property type="entry name" value="Winged helix' DNA-binding domain"/>
    <property type="match status" value="1"/>
</dbReference>
<dbReference type="Gene3D" id="1.10.10.10">
    <property type="entry name" value="Winged helix-like DNA-binding domain superfamily/Winged helix DNA-binding domain"/>
    <property type="match status" value="1"/>
</dbReference>
<sequence length="579" mass="66644">MFTKTYAKEKWSMTTVSELTSKGVFIDYSLVNINTKLLDVLTNLITKAKNTVDNVVTFKKTHLAKELGKDVKTVSSHLKELQTSGIVEVGGERGRGKGCVVRFNELLVKFDTSGKALINSDDVNTLDTDIKDIVKKVYPKKPKKEKPNKRNRRTKQQMLEDKLLRSEKQQRVDELNAELAETIFPSWDWFQKTDAPVHNYKAYLISRMYNRYAYLFAKSTNYFYDKSEEKVGYKVPEVLPDFDVLEKEFMGTINWEHFVKFVDFCTENEINPAVYLTAQFNRSTYSATIKSNVKSAKPFPNALMSEGSYEVYKREESFQKSKHIMKLQGSELKKDFADDPIIMALDDAYKTADKGNGILSHTQAYRELFRTAESDDTTFALVDFYDYTMENMKKQGVSKKSQTVIKKFITTQAVMHLYGKAGLPENVILGSEMVRIALASIPQPTMSNYEVHMKSATFLGELLLPNATKQEQYNYGGRTFLRLTDTIDHRFTLRLIEQRKGLHMSLKELQDAFKEYGRHNIPLNDYSFLDVEQLVKVFQSANEVADYDLEKFTVKSEYNMIQGAYHKTTELDDIIASEL</sequence>
<evidence type="ECO:0000256" key="1">
    <source>
        <dbReference type="SAM" id="MobiDB-lite"/>
    </source>
</evidence>